<dbReference type="Pfam" id="PF04285">
    <property type="entry name" value="DUF444"/>
    <property type="match status" value="1"/>
</dbReference>
<dbReference type="RefSeq" id="WP_100002560.1">
    <property type="nucleotide sequence ID" value="NZ_CP017942.1"/>
</dbReference>
<evidence type="ECO:0000256" key="1">
    <source>
        <dbReference type="HAMAP-Rule" id="MF_01232"/>
    </source>
</evidence>
<organism evidence="3 4">
    <name type="scientific">Phyllobacterium zundukense</name>
    <dbReference type="NCBI Taxonomy" id="1867719"/>
    <lineage>
        <taxon>Bacteria</taxon>
        <taxon>Pseudomonadati</taxon>
        <taxon>Pseudomonadota</taxon>
        <taxon>Alphaproteobacteria</taxon>
        <taxon>Hyphomicrobiales</taxon>
        <taxon>Phyllobacteriaceae</taxon>
        <taxon>Phyllobacterium</taxon>
    </lineage>
</organism>
<dbReference type="PANTHER" id="PTHR30510:SF2">
    <property type="entry name" value="UPF0229 PROTEIN YEAH"/>
    <property type="match status" value="1"/>
</dbReference>
<evidence type="ECO:0000313" key="3">
    <source>
        <dbReference type="EMBL" id="PIO41382.1"/>
    </source>
</evidence>
<dbReference type="OrthoDB" id="9788289at2"/>
<dbReference type="KEGG" id="pht:BLM14_24090"/>
<proteinExistence type="inferred from homology"/>
<accession>A0A2N9VPG4</accession>
<dbReference type="InterPro" id="IPR006698">
    <property type="entry name" value="UPF0229"/>
</dbReference>
<dbReference type="PANTHER" id="PTHR30510">
    <property type="entry name" value="UPF0229 PROTEIN YEAH"/>
    <property type="match status" value="1"/>
</dbReference>
<reference evidence="4" key="1">
    <citation type="journal article" date="2017" name="Int J Environ Stud">
        <title>Does the Miocene-Pliocene relict legume Oxytropis triphylla form nitrogen-fixing nodules with a combination of bacterial strains?</title>
        <authorList>
            <person name="Safronova V."/>
            <person name="Belimov A."/>
            <person name="Sazanova A."/>
            <person name="Kuznetsova I."/>
            <person name="Popova J."/>
            <person name="Andronov E."/>
            <person name="Verkhozina A."/>
            <person name="Tikhonovich I."/>
        </authorList>
    </citation>
    <scope>NUCLEOTIDE SEQUENCE [LARGE SCALE GENOMIC DNA]</scope>
    <source>
        <strain evidence="4">Tri-38</strain>
    </source>
</reference>
<evidence type="ECO:0000256" key="2">
    <source>
        <dbReference type="SAM" id="MobiDB-lite"/>
    </source>
</evidence>
<name>A0A2N9VPG4_9HYPH</name>
<dbReference type="EMBL" id="MZMT01000062">
    <property type="protein sequence ID" value="PIO41382.1"/>
    <property type="molecule type" value="Genomic_DNA"/>
</dbReference>
<dbReference type="HAMAP" id="MF_01232">
    <property type="entry name" value="UPF0229"/>
    <property type="match status" value="1"/>
</dbReference>
<evidence type="ECO:0000313" key="4">
    <source>
        <dbReference type="Proteomes" id="UP000232163"/>
    </source>
</evidence>
<feature type="compositionally biased region" description="Gly residues" evidence="2">
    <location>
        <begin position="93"/>
        <end position="102"/>
    </location>
</feature>
<protein>
    <recommendedName>
        <fullName evidence="1">UPF0229 protein B5P45_28745</fullName>
    </recommendedName>
</protein>
<feature type="region of interest" description="Disordered" evidence="2">
    <location>
        <begin position="54"/>
        <end position="108"/>
    </location>
</feature>
<dbReference type="NCBIfam" id="NF003707">
    <property type="entry name" value="PRK05325.1-2"/>
    <property type="match status" value="1"/>
</dbReference>
<comment type="caution">
    <text evidence="3">The sequence shown here is derived from an EMBL/GenBank/DDBJ whole genome shotgun (WGS) entry which is preliminary data.</text>
</comment>
<dbReference type="NCBIfam" id="NF003708">
    <property type="entry name" value="PRK05325.1-3"/>
    <property type="match status" value="1"/>
</dbReference>
<dbReference type="AlphaFoldDB" id="A0A2N9VPG4"/>
<keyword evidence="4" id="KW-1185">Reference proteome</keyword>
<sequence>MPSFIDRRLNPKDKSLSNRQRFLRRARVELKRAVHEQIKAGKIVDVDAGHTVPFPIDGTSEPTFQQDRSSGRREHVLPGNREFISGDRLPKPGQGGGTGAGKGAASEGEMEDDFRFVLSREEVLDLFFEDLELPDMIKSSLKEAVTFKPRRAGFTIAGAPTNINVGRTMRNSFGRRIALRRPKLAEVDALADEIAKLEAKHAKPGTATFNRLVELRLELEILQRRRKVVAYIDPVDIRFNRFEPMPLPNANAVMFCLMDVSGSMGEREKDLAKRFFVLLHLFLKRRYDRIDIVFIRHTHQAHEVDEETFFRSTQSGGTVVSTALEEMQRIILDRYPSRDWNIYAAQASDGDNLAGDSEHCVNLLNSQLMKQCQYYAYVEILDERESAIFRSTDNGTSLWRSYRLVGENWRNFQMTRIAKPGDIYPVFRQLFAKQSASAKNG</sequence>
<dbReference type="SUPFAM" id="SSF53300">
    <property type="entry name" value="vWA-like"/>
    <property type="match status" value="1"/>
</dbReference>
<dbReference type="InterPro" id="IPR036465">
    <property type="entry name" value="vWFA_dom_sf"/>
</dbReference>
<comment type="similarity">
    <text evidence="1">Belongs to the UPF0229 family.</text>
</comment>
<dbReference type="Proteomes" id="UP000232163">
    <property type="component" value="Unassembled WGS sequence"/>
</dbReference>
<gene>
    <name evidence="3" type="ORF">B5P45_28745</name>
</gene>